<dbReference type="RefSeq" id="WP_345651312.1">
    <property type="nucleotide sequence ID" value="NZ_BAABLY010000077.1"/>
</dbReference>
<feature type="transmembrane region" description="Helical" evidence="1">
    <location>
        <begin position="370"/>
        <end position="393"/>
    </location>
</feature>
<keyword evidence="1" id="KW-0472">Membrane</keyword>
<sequence length="587" mass="60447">MVGLVLFAGVAIVVLPRLAADEDGVVGTDGLTLEIGGIRITAPPGVAPEGTRLNARIADAAPSVGAGAVPGPVGAGITLDLDGGLQPARPVSITFPSTETYSVRTPAEVTQPDDRAPFVLTQPSDGSPPELLPARWDPVARTVSVDVTHFSSFWEKLTTARRMMEQAVGELNGSTARPDCAGRDVELGDGGRLTIDGPAGGSAWACLRADDRHYYVDLTNNSPEPWDMRAAPDAVLQPQRPTGVADSVAIRLAELTWAGRSGAPGVLPTGGTASYAFPLGSAPGTVRLTADPGTLLVSQTLFAVDVVASVFGVTMLQRMLELPEAVDCLSSVAEATGSRGLDPAAAARVVRATLDCIGPFMARMGMDSPVVAVITAILGSGIGLIVAGVAAIVDTVAGPFRIVVRSSGRPTVITDLAPVDGSGRPADGWTVRDEGAAIDCGYTSPAGRDPGVQTCGPAAAAADACWAEPGGTTALCLRSAFDTVLYRHPASNLSSPRPSGVPVSPLSLELDDGTRCELRNGGSWPGRADDETLYGAYSCSPDDSTVVWGSPKGDIARTTDRWAVQIGGTTGPLRTRGVRQAWYVRTG</sequence>
<comment type="caution">
    <text evidence="2">The sequence shown here is derived from an EMBL/GenBank/DDBJ whole genome shotgun (WGS) entry which is preliminary data.</text>
</comment>
<name>A0ABV1JZG7_9PSEU</name>
<organism evidence="2 3">
    <name type="scientific">Pseudonocardia tropica</name>
    <dbReference type="NCBI Taxonomy" id="681289"/>
    <lineage>
        <taxon>Bacteria</taxon>
        <taxon>Bacillati</taxon>
        <taxon>Actinomycetota</taxon>
        <taxon>Actinomycetes</taxon>
        <taxon>Pseudonocardiales</taxon>
        <taxon>Pseudonocardiaceae</taxon>
        <taxon>Pseudonocardia</taxon>
    </lineage>
</organism>
<keyword evidence="3" id="KW-1185">Reference proteome</keyword>
<reference evidence="2 3" key="1">
    <citation type="submission" date="2024-03" db="EMBL/GenBank/DDBJ databases">
        <title>Draft genome sequence of Pseudonocardia tropica JCM 19149.</title>
        <authorList>
            <person name="Butdee W."/>
            <person name="Duangmal K."/>
        </authorList>
    </citation>
    <scope>NUCLEOTIDE SEQUENCE [LARGE SCALE GENOMIC DNA]</scope>
    <source>
        <strain evidence="2 3">JCM 19149</strain>
    </source>
</reference>
<gene>
    <name evidence="2" type="ORF">WHI96_21300</name>
</gene>
<evidence type="ECO:0000313" key="3">
    <source>
        <dbReference type="Proteomes" id="UP001464923"/>
    </source>
</evidence>
<keyword evidence="1" id="KW-0812">Transmembrane</keyword>
<dbReference type="Proteomes" id="UP001464923">
    <property type="component" value="Unassembled WGS sequence"/>
</dbReference>
<evidence type="ECO:0000256" key="1">
    <source>
        <dbReference type="SAM" id="Phobius"/>
    </source>
</evidence>
<evidence type="ECO:0000313" key="2">
    <source>
        <dbReference type="EMBL" id="MEQ3541357.1"/>
    </source>
</evidence>
<keyword evidence="1" id="KW-1133">Transmembrane helix</keyword>
<protein>
    <submittedName>
        <fullName evidence="2">Uncharacterized protein</fullName>
    </submittedName>
</protein>
<proteinExistence type="predicted"/>
<accession>A0ABV1JZG7</accession>
<dbReference type="EMBL" id="JBEDNP010000014">
    <property type="protein sequence ID" value="MEQ3541357.1"/>
    <property type="molecule type" value="Genomic_DNA"/>
</dbReference>